<dbReference type="InParanoid" id="G4TRF9"/>
<dbReference type="EMBL" id="CAFZ01000262">
    <property type="protein sequence ID" value="CCA73902.1"/>
    <property type="molecule type" value="Genomic_DNA"/>
</dbReference>
<proteinExistence type="predicted"/>
<reference evidence="1 2" key="1">
    <citation type="journal article" date="2011" name="PLoS Pathog.">
        <title>Endophytic Life Strategies Decoded by Genome and Transcriptome Analyses of the Mutualistic Root Symbiont Piriformospora indica.</title>
        <authorList>
            <person name="Zuccaro A."/>
            <person name="Lahrmann U."/>
            <person name="Guldener U."/>
            <person name="Langen G."/>
            <person name="Pfiffi S."/>
            <person name="Biedenkopf D."/>
            <person name="Wong P."/>
            <person name="Samans B."/>
            <person name="Grimm C."/>
            <person name="Basiewicz M."/>
            <person name="Murat C."/>
            <person name="Martin F."/>
            <person name="Kogel K.H."/>
        </authorList>
    </citation>
    <scope>NUCLEOTIDE SEQUENCE [LARGE SCALE GENOMIC DNA]</scope>
    <source>
        <strain evidence="1 2">DSM 11827</strain>
    </source>
</reference>
<dbReference type="HOGENOM" id="CLU_1571253_0_0_1"/>
<comment type="caution">
    <text evidence="1">The sequence shown here is derived from an EMBL/GenBank/DDBJ whole genome shotgun (WGS) entry which is preliminary data.</text>
</comment>
<keyword evidence="2" id="KW-1185">Reference proteome</keyword>
<accession>G4TRF9</accession>
<evidence type="ECO:0000313" key="1">
    <source>
        <dbReference type="EMBL" id="CCA73902.1"/>
    </source>
</evidence>
<sequence>MQAILFSSSPASTAFFSSSTLMVTTMVPTMARENAVSSHESRATSDAAQAQLTNVSVTTVSSVMTDHGMIPTSAPMSREDATSGFDVSAVLQVESAPMFRSNAHSGPTIEQFVASVPMERADASTGCTPYAFQLGEFSNSGVVESCCMSRTNASSGFSIWYVSIYVLVWT</sequence>
<name>G4TRF9_SERID</name>
<dbReference type="Proteomes" id="UP000007148">
    <property type="component" value="Unassembled WGS sequence"/>
</dbReference>
<gene>
    <name evidence="1" type="ORF">PIIN_07855</name>
</gene>
<organism evidence="1 2">
    <name type="scientific">Serendipita indica (strain DSM 11827)</name>
    <name type="common">Root endophyte fungus</name>
    <name type="synonym">Piriformospora indica</name>
    <dbReference type="NCBI Taxonomy" id="1109443"/>
    <lineage>
        <taxon>Eukaryota</taxon>
        <taxon>Fungi</taxon>
        <taxon>Dikarya</taxon>
        <taxon>Basidiomycota</taxon>
        <taxon>Agaricomycotina</taxon>
        <taxon>Agaricomycetes</taxon>
        <taxon>Sebacinales</taxon>
        <taxon>Serendipitaceae</taxon>
        <taxon>Serendipita</taxon>
    </lineage>
</organism>
<evidence type="ECO:0000313" key="2">
    <source>
        <dbReference type="Proteomes" id="UP000007148"/>
    </source>
</evidence>
<protein>
    <submittedName>
        <fullName evidence="1">Uncharacterized protein</fullName>
    </submittedName>
</protein>
<dbReference type="AlphaFoldDB" id="G4TRF9"/>